<accession>A0A0A0EGG0</accession>
<sequence>MVHLVDIVQRMAEGANPHRDFVTPIGDWAMRPMAVLMGWGLPLGAALVWAQVLVATLFFLPLLWVGISRLDRWQAAFFGVVVIGLTTGLVYGGKEPLLSLSMHYNRWAWAAALIVMALVLLPVRRTDRPVLDGVAIGALMVALAMSKVTFAVALAIPVVIALLCMGRFVVLAVSLGVALAGLAGVTLVYGFGFWLAYARDLLAVIGSENRAMPSDPLIALVLSPSGTPVLLAGLAVVLMLRRAGHGALAVSWLLFLPALIYVSWQNFGNDPLWLLFLVIFAWVLAQRAEGAWRLGQGAVALVAAGLILPVAINILWSPVRHLIQPEGAYRPMLSAGAQLNMVTARAEVAYARITVIAAPGSEPLIVEGQAMRACKLQSGLIGVLERDAAALARLAPEMIVQPFVADLFAPHWLFGDLEALPGGTPWYYDGLPGIEAASHLMVPQCAADPEARARIMALVAARGLALEPAGETEDFRLFAIRR</sequence>
<feature type="transmembrane region" description="Helical" evidence="1">
    <location>
        <begin position="135"/>
        <end position="163"/>
    </location>
</feature>
<dbReference type="AlphaFoldDB" id="A0A0A0EGG0"/>
<proteinExistence type="predicted"/>
<evidence type="ECO:0008006" key="4">
    <source>
        <dbReference type="Google" id="ProtNLM"/>
    </source>
</evidence>
<gene>
    <name evidence="2" type="ORF">ATO9_05500</name>
</gene>
<protein>
    <recommendedName>
        <fullName evidence="4">DUF2029 domain-containing protein</fullName>
    </recommendedName>
</protein>
<evidence type="ECO:0000313" key="2">
    <source>
        <dbReference type="EMBL" id="KGM49479.1"/>
    </source>
</evidence>
<dbReference type="Proteomes" id="UP000030004">
    <property type="component" value="Unassembled WGS sequence"/>
</dbReference>
<comment type="caution">
    <text evidence="2">The sequence shown here is derived from an EMBL/GenBank/DDBJ whole genome shotgun (WGS) entry which is preliminary data.</text>
</comment>
<dbReference type="eggNOG" id="ENOG502Z9XH">
    <property type="taxonomic scope" value="Bacteria"/>
</dbReference>
<feature type="transmembrane region" description="Helical" evidence="1">
    <location>
        <begin position="297"/>
        <end position="316"/>
    </location>
</feature>
<feature type="transmembrane region" description="Helical" evidence="1">
    <location>
        <begin position="270"/>
        <end position="285"/>
    </location>
</feature>
<evidence type="ECO:0000256" key="1">
    <source>
        <dbReference type="SAM" id="Phobius"/>
    </source>
</evidence>
<feature type="transmembrane region" description="Helical" evidence="1">
    <location>
        <begin position="39"/>
        <end position="67"/>
    </location>
</feature>
<feature type="transmembrane region" description="Helical" evidence="1">
    <location>
        <begin position="73"/>
        <end position="92"/>
    </location>
</feature>
<keyword evidence="1" id="KW-0472">Membrane</keyword>
<dbReference type="EMBL" id="AQQX01000002">
    <property type="protein sequence ID" value="KGM49479.1"/>
    <property type="molecule type" value="Genomic_DNA"/>
</dbReference>
<feature type="transmembrane region" description="Helical" evidence="1">
    <location>
        <begin position="217"/>
        <end position="240"/>
    </location>
</feature>
<keyword evidence="3" id="KW-1185">Reference proteome</keyword>
<keyword evidence="1" id="KW-0812">Transmembrane</keyword>
<feature type="transmembrane region" description="Helical" evidence="1">
    <location>
        <begin position="170"/>
        <end position="197"/>
    </location>
</feature>
<name>A0A0A0EGG0_9RHOB</name>
<feature type="transmembrane region" description="Helical" evidence="1">
    <location>
        <begin position="104"/>
        <end position="123"/>
    </location>
</feature>
<dbReference type="RefSeq" id="WP_043746399.1">
    <property type="nucleotide sequence ID" value="NZ_AQQX01000002.1"/>
</dbReference>
<feature type="transmembrane region" description="Helical" evidence="1">
    <location>
        <begin position="247"/>
        <end position="264"/>
    </location>
</feature>
<evidence type="ECO:0000313" key="3">
    <source>
        <dbReference type="Proteomes" id="UP000030004"/>
    </source>
</evidence>
<keyword evidence="1" id="KW-1133">Transmembrane helix</keyword>
<organism evidence="2 3">
    <name type="scientific">Pseudooceanicola atlanticus</name>
    <dbReference type="NCBI Taxonomy" id="1461694"/>
    <lineage>
        <taxon>Bacteria</taxon>
        <taxon>Pseudomonadati</taxon>
        <taxon>Pseudomonadota</taxon>
        <taxon>Alphaproteobacteria</taxon>
        <taxon>Rhodobacterales</taxon>
        <taxon>Paracoccaceae</taxon>
        <taxon>Pseudooceanicola</taxon>
    </lineage>
</organism>
<dbReference type="OrthoDB" id="7993201at2"/>
<reference evidence="2 3" key="1">
    <citation type="journal article" date="2015" name="Antonie Van Leeuwenhoek">
        <title>Pseudooceanicola atlanticus gen. nov. sp. nov., isolated from surface seawater of the Atlantic Ocean and reclassification of Oceanicola batsensis, Oceanicola marinus, Oceanicola nitratireducens, Oceanicola nanhaiensis, Oceanicola antarcticus and Oceanicola flagellatus, as Pseudooceanicola batsensis comb. nov., Pseudooceanicola marinus comb. nov., Pseudooceanicola nitratireducens comb. nov., Pseudooceanicola nanhaiensis comb. nov., Pseudooceanicola antarcticus comb. nov., and Pseudooceanicola flagellatus comb. nov.</title>
        <authorList>
            <person name="Lai Q."/>
            <person name="Li G."/>
            <person name="Liu X."/>
            <person name="Du Y."/>
            <person name="Sun F."/>
            <person name="Shao Z."/>
        </authorList>
    </citation>
    <scope>NUCLEOTIDE SEQUENCE [LARGE SCALE GENOMIC DNA]</scope>
    <source>
        <strain evidence="2 3">22II-s11g</strain>
    </source>
</reference>